<name>B5D1K5_PHOPM</name>
<comment type="similarity">
    <text evidence="1">Belongs to the ATP-dependent AMP-binding enzyme family.</text>
</comment>
<dbReference type="PANTHER" id="PTHR43201:SF5">
    <property type="entry name" value="MEDIUM-CHAIN ACYL-COA LIGASE ACSF2, MITOCHONDRIAL"/>
    <property type="match status" value="1"/>
</dbReference>
<dbReference type="GO" id="GO:0006631">
    <property type="term" value="P:fatty acid metabolic process"/>
    <property type="evidence" value="ECO:0007669"/>
    <property type="project" value="TreeGrafter"/>
</dbReference>
<dbReference type="HOGENOM" id="CLU_000022_17_3_10"/>
<dbReference type="Gene3D" id="3.30.300.30">
    <property type="match status" value="1"/>
</dbReference>
<dbReference type="Proteomes" id="UP000003452">
    <property type="component" value="Unassembled WGS sequence"/>
</dbReference>
<dbReference type="PANTHER" id="PTHR43201">
    <property type="entry name" value="ACYL-COA SYNTHETASE"/>
    <property type="match status" value="1"/>
</dbReference>
<organism evidence="5 6">
    <name type="scientific">Phocaeicola plebeius (strain DSM 17135 / JCM 12973 / CCUG 54634 / M2)</name>
    <name type="common">Bacteroides plebeius</name>
    <dbReference type="NCBI Taxonomy" id="484018"/>
    <lineage>
        <taxon>Bacteria</taxon>
        <taxon>Pseudomonadati</taxon>
        <taxon>Bacteroidota</taxon>
        <taxon>Bacteroidia</taxon>
        <taxon>Bacteroidales</taxon>
        <taxon>Bacteroidaceae</taxon>
        <taxon>Phocaeicola</taxon>
    </lineage>
</organism>
<dbReference type="Pfam" id="PF00501">
    <property type="entry name" value="AMP-binding"/>
    <property type="match status" value="1"/>
</dbReference>
<dbReference type="SUPFAM" id="SSF56801">
    <property type="entry name" value="Acetyl-CoA synthetase-like"/>
    <property type="match status" value="1"/>
</dbReference>
<dbReference type="Pfam" id="PF13193">
    <property type="entry name" value="AMP-binding_C"/>
    <property type="match status" value="1"/>
</dbReference>
<reference evidence="5 6" key="2">
    <citation type="submission" date="2008-08" db="EMBL/GenBank/DDBJ databases">
        <authorList>
            <person name="Fulton L."/>
            <person name="Clifton S."/>
            <person name="Fulton B."/>
            <person name="Xu J."/>
            <person name="Minx P."/>
            <person name="Pepin K.H."/>
            <person name="Johnson M."/>
            <person name="Thiruvilangam P."/>
            <person name="Bhonagiri V."/>
            <person name="Nash W.E."/>
            <person name="Mardis E.R."/>
            <person name="Wilson R.K."/>
        </authorList>
    </citation>
    <scope>NUCLEOTIDE SEQUENCE [LARGE SCALE GENOMIC DNA]</scope>
    <source>
        <strain evidence="6">DSM 17135 / JCM 12973 / M2</strain>
    </source>
</reference>
<dbReference type="GO" id="GO:0031956">
    <property type="term" value="F:medium-chain fatty acid-CoA ligase activity"/>
    <property type="evidence" value="ECO:0007669"/>
    <property type="project" value="TreeGrafter"/>
</dbReference>
<evidence type="ECO:0000259" key="4">
    <source>
        <dbReference type="Pfam" id="PF13193"/>
    </source>
</evidence>
<reference evidence="5 6" key="1">
    <citation type="submission" date="2008-08" db="EMBL/GenBank/DDBJ databases">
        <title>Draft genome sequence of Bacteroides plebeius (DSM 17135).</title>
        <authorList>
            <person name="Sudarsanam P."/>
            <person name="Ley R."/>
            <person name="Guruge J."/>
            <person name="Turnbaugh P.J."/>
            <person name="Mahowald M."/>
            <person name="Liep D."/>
            <person name="Gordon J."/>
        </authorList>
    </citation>
    <scope>NUCLEOTIDE SEQUENCE [LARGE SCALE GENOMIC DNA]</scope>
    <source>
        <strain evidence="6">DSM 17135 / JCM 12973 / M2</strain>
    </source>
</reference>
<dbReference type="EMBL" id="ABQC02000023">
    <property type="protein sequence ID" value="EDY94448.1"/>
    <property type="molecule type" value="Genomic_DNA"/>
</dbReference>
<keyword evidence="2" id="KW-0436">Ligase</keyword>
<gene>
    <name evidence="5" type="ORF">BACPLE_02849</name>
</gene>
<accession>B5D1K5</accession>
<dbReference type="InterPro" id="IPR045851">
    <property type="entry name" value="AMP-bd_C_sf"/>
</dbReference>
<feature type="domain" description="AMP-binding enzyme C-terminal" evidence="4">
    <location>
        <begin position="142"/>
        <end position="217"/>
    </location>
</feature>
<dbReference type="InterPro" id="IPR025110">
    <property type="entry name" value="AMP-bd_C"/>
</dbReference>
<dbReference type="FunFam" id="3.30.300.30:FF:000008">
    <property type="entry name" value="2,3-dihydroxybenzoate-AMP ligase"/>
    <property type="match status" value="1"/>
</dbReference>
<evidence type="ECO:0000256" key="1">
    <source>
        <dbReference type="ARBA" id="ARBA00006432"/>
    </source>
</evidence>
<dbReference type="InterPro" id="IPR042099">
    <property type="entry name" value="ANL_N_sf"/>
</dbReference>
<comment type="caution">
    <text evidence="5">The sequence shown here is derived from an EMBL/GenBank/DDBJ whole genome shotgun (WGS) entry which is preliminary data.</text>
</comment>
<proteinExistence type="inferred from homology"/>
<protein>
    <submittedName>
        <fullName evidence="5">AMP-binding domain protein</fullName>
    </submittedName>
</protein>
<evidence type="ECO:0000313" key="5">
    <source>
        <dbReference type="EMBL" id="EDY94448.1"/>
    </source>
</evidence>
<dbReference type="InterPro" id="IPR000873">
    <property type="entry name" value="AMP-dep_synth/lig_dom"/>
</dbReference>
<dbReference type="Gene3D" id="3.40.50.12780">
    <property type="entry name" value="N-terminal domain of ligase-like"/>
    <property type="match status" value="1"/>
</dbReference>
<dbReference type="AlphaFoldDB" id="B5D1K5"/>
<evidence type="ECO:0000259" key="3">
    <source>
        <dbReference type="Pfam" id="PF00501"/>
    </source>
</evidence>
<feature type="domain" description="AMP-dependent synthetase/ligase" evidence="3">
    <location>
        <begin position="2"/>
        <end position="91"/>
    </location>
</feature>
<dbReference type="eggNOG" id="COG0318">
    <property type="taxonomic scope" value="Bacteria"/>
</dbReference>
<sequence>MAGSLCPVELMKQVEEKMFMRVTSVYGLTEASPGMTHSRIDDDPEVRYTTVGHDFEFTEVKVIDPNTGEECPVGVQGEMCNRGYNTMKGYYKNPEATAEVIDANGFLHSGDLGVKDENGNYRITGRIKDMIIRGGENIYPREIEEFLYKMPGIKDVQVAGVPSKKYGEAVGAFIILHEGYTMNEFDVREFCQGKIARYKIPKYIFFVKEFPMTGSGKIQKFKLKDLSLKLCAEQGIEII</sequence>
<evidence type="ECO:0000256" key="2">
    <source>
        <dbReference type="ARBA" id="ARBA00022598"/>
    </source>
</evidence>
<evidence type="ECO:0000313" key="6">
    <source>
        <dbReference type="Proteomes" id="UP000003452"/>
    </source>
</evidence>